<reference evidence="1 2" key="1">
    <citation type="submission" date="2014-09" db="EMBL/GenBank/DDBJ databases">
        <title>Genome sequences of Lysobacter dokdonensis DS-58.</title>
        <authorList>
            <person name="Kim J.F."/>
            <person name="Kwak M.-J."/>
        </authorList>
    </citation>
    <scope>NUCLEOTIDE SEQUENCE [LARGE SCALE GENOMIC DNA]</scope>
    <source>
        <strain evidence="1 2">DS-58</strain>
    </source>
</reference>
<evidence type="ECO:0000313" key="1">
    <source>
        <dbReference type="EMBL" id="KGQ20300.1"/>
    </source>
</evidence>
<keyword evidence="2" id="KW-1185">Reference proteome</keyword>
<gene>
    <name evidence="1" type="ORF">LF41_836</name>
</gene>
<accession>A0A0A2WPT3</accession>
<comment type="caution">
    <text evidence="1">The sequence shown here is derived from an EMBL/GenBank/DDBJ whole genome shotgun (WGS) entry which is preliminary data.</text>
</comment>
<dbReference type="Proteomes" id="UP000030518">
    <property type="component" value="Unassembled WGS sequence"/>
</dbReference>
<proteinExistence type="predicted"/>
<sequence length="109" mass="11783">MGTLHTLKTCRTAADAPVVVTPHGFACGDAFVAWQTVCEIRAWQCDHATDSEGYLAFTVGGHALAVGETRDGFAALEAAMIAAFPATAHWRDRVLAPPLERNETVLFRR</sequence>
<evidence type="ECO:0000313" key="2">
    <source>
        <dbReference type="Proteomes" id="UP000030518"/>
    </source>
</evidence>
<dbReference type="PATRIC" id="fig|1300345.3.peg.160"/>
<dbReference type="AlphaFoldDB" id="A0A0A2WPT3"/>
<dbReference type="RefSeq" id="WP_036164482.1">
    <property type="nucleotide sequence ID" value="NZ_JRKJ01000002.1"/>
</dbReference>
<protein>
    <submittedName>
        <fullName evidence="1">Uncharacterized protein</fullName>
    </submittedName>
</protein>
<organism evidence="1 2">
    <name type="scientific">Lysobacter dokdonensis DS-58</name>
    <dbReference type="NCBI Taxonomy" id="1300345"/>
    <lineage>
        <taxon>Bacteria</taxon>
        <taxon>Pseudomonadati</taxon>
        <taxon>Pseudomonadota</taxon>
        <taxon>Gammaproteobacteria</taxon>
        <taxon>Lysobacterales</taxon>
        <taxon>Lysobacteraceae</taxon>
        <taxon>Noviluteimonas</taxon>
    </lineage>
</organism>
<dbReference type="EMBL" id="JRKJ01000002">
    <property type="protein sequence ID" value="KGQ20300.1"/>
    <property type="molecule type" value="Genomic_DNA"/>
</dbReference>
<name>A0A0A2WPT3_9GAMM</name>